<accession>A0AAD4TDV8</accession>
<name>A0AAD4TDV8_9MAGN</name>
<protein>
    <submittedName>
        <fullName evidence="2">Uncharacterized protein</fullName>
    </submittedName>
</protein>
<dbReference type="EMBL" id="JAJJMB010002379">
    <property type="protein sequence ID" value="KAI3951746.1"/>
    <property type="molecule type" value="Genomic_DNA"/>
</dbReference>
<evidence type="ECO:0000256" key="1">
    <source>
        <dbReference type="SAM" id="MobiDB-lite"/>
    </source>
</evidence>
<feature type="region of interest" description="Disordered" evidence="1">
    <location>
        <begin position="294"/>
        <end position="328"/>
    </location>
</feature>
<comment type="caution">
    <text evidence="2">The sequence shown here is derived from an EMBL/GenBank/DDBJ whole genome shotgun (WGS) entry which is preliminary data.</text>
</comment>
<feature type="compositionally biased region" description="Polar residues" evidence="1">
    <location>
        <begin position="303"/>
        <end position="322"/>
    </location>
</feature>
<dbReference type="AlphaFoldDB" id="A0AAD4TDV8"/>
<keyword evidence="3" id="KW-1185">Reference proteome</keyword>
<gene>
    <name evidence="2" type="ORF">MKW98_013804</name>
</gene>
<evidence type="ECO:0000313" key="3">
    <source>
        <dbReference type="Proteomes" id="UP001202328"/>
    </source>
</evidence>
<evidence type="ECO:0000313" key="2">
    <source>
        <dbReference type="EMBL" id="KAI3951746.1"/>
    </source>
</evidence>
<organism evidence="2 3">
    <name type="scientific">Papaver atlanticum</name>
    <dbReference type="NCBI Taxonomy" id="357466"/>
    <lineage>
        <taxon>Eukaryota</taxon>
        <taxon>Viridiplantae</taxon>
        <taxon>Streptophyta</taxon>
        <taxon>Embryophyta</taxon>
        <taxon>Tracheophyta</taxon>
        <taxon>Spermatophyta</taxon>
        <taxon>Magnoliopsida</taxon>
        <taxon>Ranunculales</taxon>
        <taxon>Papaveraceae</taxon>
        <taxon>Papaveroideae</taxon>
        <taxon>Papaver</taxon>
    </lineage>
</organism>
<dbReference type="PANTHER" id="PTHR31865">
    <property type="entry name" value="OSJNBA0071G03.3 PROTEIN"/>
    <property type="match status" value="1"/>
</dbReference>
<proteinExistence type="predicted"/>
<dbReference type="PANTHER" id="PTHR31865:SF2">
    <property type="entry name" value="OSJNBA0004B13.24 PROTEIN"/>
    <property type="match status" value="1"/>
</dbReference>
<sequence length="355" mass="39840">MNSMGGSDNDYEEEIYDFDDNHFHHYHQQQLPHTLSRLSLCTSKSTDYSMCDINTDAAASGAGVGQEYLDMISMYMSRVSMEGSVVDADDYDDEDRQSFDNDVTSEKENVEGVISSVLSMSDSGKYDEPGCYSLPVTPKQRSTALGGSKKLSDLNYDIIVTPIDVAKLYASENEADLRKDGGLKRASKKNRRNSRRRILREKWLQRAWEMKKKQDRVVYDDDMNYFNGDNNRHGHRSGGGGEFGNDEHYRHQLMVITRPCGGRRSLCMDFEEVKACRDLGFEFEHESTMFEFSSRHSGRGGSTMDTASAGSDGTSTVSNWRISSPGDDPKDVKARLKVWAQAVALASASHSRLLS</sequence>
<reference evidence="2" key="1">
    <citation type="submission" date="2022-04" db="EMBL/GenBank/DDBJ databases">
        <title>A functionally conserved STORR gene fusion in Papaver species that diverged 16.8 million years ago.</title>
        <authorList>
            <person name="Catania T."/>
        </authorList>
    </citation>
    <scope>NUCLEOTIDE SEQUENCE</scope>
    <source>
        <strain evidence="2">S-188037</strain>
    </source>
</reference>
<dbReference type="Proteomes" id="UP001202328">
    <property type="component" value="Unassembled WGS sequence"/>
</dbReference>